<evidence type="ECO:0000256" key="6">
    <source>
        <dbReference type="HAMAP-Rule" id="MF_00337"/>
    </source>
</evidence>
<dbReference type="InterPro" id="IPR037004">
    <property type="entry name" value="Exonuc_VII_ssu_sf"/>
</dbReference>
<dbReference type="PANTHER" id="PTHR34137">
    <property type="entry name" value="EXODEOXYRIBONUCLEASE 7 SMALL SUBUNIT"/>
    <property type="match status" value="1"/>
</dbReference>
<evidence type="ECO:0000256" key="3">
    <source>
        <dbReference type="ARBA" id="ARBA00022722"/>
    </source>
</evidence>
<evidence type="ECO:0000313" key="7">
    <source>
        <dbReference type="EMBL" id="MBI5250389.1"/>
    </source>
</evidence>
<evidence type="ECO:0000256" key="2">
    <source>
        <dbReference type="ARBA" id="ARBA00022490"/>
    </source>
</evidence>
<dbReference type="NCBIfam" id="TIGR01280">
    <property type="entry name" value="xseB"/>
    <property type="match status" value="1"/>
</dbReference>
<dbReference type="EMBL" id="JACRDE010000340">
    <property type="protein sequence ID" value="MBI5250389.1"/>
    <property type="molecule type" value="Genomic_DNA"/>
</dbReference>
<dbReference type="Gene3D" id="1.10.287.1040">
    <property type="entry name" value="Exonuclease VII, small subunit"/>
    <property type="match status" value="1"/>
</dbReference>
<proteinExistence type="inferred from homology"/>
<gene>
    <name evidence="6 7" type="primary">xseB</name>
    <name evidence="7" type="ORF">HY912_12915</name>
</gene>
<keyword evidence="5 6" id="KW-0269">Exonuclease</keyword>
<dbReference type="InterPro" id="IPR003761">
    <property type="entry name" value="Exonuc_VII_S"/>
</dbReference>
<accession>A0A9D6V404</accession>
<comment type="function">
    <text evidence="6">Bidirectionally degrades single-stranded DNA into large acid-insoluble oligonucleotides, which are then degraded further into small acid-soluble oligonucleotides.</text>
</comment>
<evidence type="ECO:0000256" key="5">
    <source>
        <dbReference type="ARBA" id="ARBA00022839"/>
    </source>
</evidence>
<dbReference type="HAMAP" id="MF_00337">
    <property type="entry name" value="Exonuc_7_S"/>
    <property type="match status" value="1"/>
</dbReference>
<dbReference type="AlphaFoldDB" id="A0A9D6V404"/>
<protein>
    <recommendedName>
        <fullName evidence="6">Exodeoxyribonuclease 7 small subunit</fullName>
        <ecNumber evidence="6">3.1.11.6</ecNumber>
    </recommendedName>
    <alternativeName>
        <fullName evidence="6">Exodeoxyribonuclease VII small subunit</fullName>
        <shortName evidence="6">Exonuclease VII small subunit</shortName>
    </alternativeName>
</protein>
<sequence length="80" mass="9324">MKKPREQQESAENFDQQLEKLRFIVEKLEHGGLTLDESLKLFEEGIALSRMCMETLNHSEGKVEELLATMERIPFSRAEE</sequence>
<dbReference type="GO" id="GO:0009318">
    <property type="term" value="C:exodeoxyribonuclease VII complex"/>
    <property type="evidence" value="ECO:0007669"/>
    <property type="project" value="UniProtKB-UniRule"/>
</dbReference>
<dbReference type="EC" id="3.1.11.6" evidence="6"/>
<keyword evidence="4 6" id="KW-0378">Hydrolase</keyword>
<dbReference type="PANTHER" id="PTHR34137:SF1">
    <property type="entry name" value="EXODEOXYRIBONUCLEASE 7 SMALL SUBUNIT"/>
    <property type="match status" value="1"/>
</dbReference>
<evidence type="ECO:0000256" key="1">
    <source>
        <dbReference type="ARBA" id="ARBA00009998"/>
    </source>
</evidence>
<keyword evidence="3 6" id="KW-0540">Nuclease</keyword>
<dbReference type="Proteomes" id="UP000807825">
    <property type="component" value="Unassembled WGS sequence"/>
</dbReference>
<evidence type="ECO:0000313" key="8">
    <source>
        <dbReference type="Proteomes" id="UP000807825"/>
    </source>
</evidence>
<comment type="caution">
    <text evidence="7">The sequence shown here is derived from an EMBL/GenBank/DDBJ whole genome shotgun (WGS) entry which is preliminary data.</text>
</comment>
<comment type="similarity">
    <text evidence="1 6">Belongs to the XseB family.</text>
</comment>
<comment type="subunit">
    <text evidence="6">Heterooligomer composed of large and small subunits.</text>
</comment>
<dbReference type="GO" id="GO:0008855">
    <property type="term" value="F:exodeoxyribonuclease VII activity"/>
    <property type="evidence" value="ECO:0007669"/>
    <property type="project" value="UniProtKB-UniRule"/>
</dbReference>
<evidence type="ECO:0000256" key="4">
    <source>
        <dbReference type="ARBA" id="ARBA00022801"/>
    </source>
</evidence>
<dbReference type="SUPFAM" id="SSF116842">
    <property type="entry name" value="XseB-like"/>
    <property type="match status" value="1"/>
</dbReference>
<name>A0A9D6V404_9BACT</name>
<dbReference type="Pfam" id="PF02609">
    <property type="entry name" value="Exonuc_VII_S"/>
    <property type="match status" value="1"/>
</dbReference>
<comment type="catalytic activity">
    <reaction evidence="6">
        <text>Exonucleolytic cleavage in either 5'- to 3'- or 3'- to 5'-direction to yield nucleoside 5'-phosphates.</text>
        <dbReference type="EC" id="3.1.11.6"/>
    </reaction>
</comment>
<keyword evidence="2 6" id="KW-0963">Cytoplasm</keyword>
<comment type="subcellular location">
    <subcellularLocation>
        <location evidence="6">Cytoplasm</location>
    </subcellularLocation>
</comment>
<organism evidence="7 8">
    <name type="scientific">Desulfomonile tiedjei</name>
    <dbReference type="NCBI Taxonomy" id="2358"/>
    <lineage>
        <taxon>Bacteria</taxon>
        <taxon>Pseudomonadati</taxon>
        <taxon>Thermodesulfobacteriota</taxon>
        <taxon>Desulfomonilia</taxon>
        <taxon>Desulfomonilales</taxon>
        <taxon>Desulfomonilaceae</taxon>
        <taxon>Desulfomonile</taxon>
    </lineage>
</organism>
<dbReference type="GO" id="GO:0005829">
    <property type="term" value="C:cytosol"/>
    <property type="evidence" value="ECO:0007669"/>
    <property type="project" value="TreeGrafter"/>
</dbReference>
<dbReference type="GO" id="GO:0006308">
    <property type="term" value="P:DNA catabolic process"/>
    <property type="evidence" value="ECO:0007669"/>
    <property type="project" value="UniProtKB-UniRule"/>
</dbReference>
<reference evidence="7" key="1">
    <citation type="submission" date="2020-07" db="EMBL/GenBank/DDBJ databases">
        <title>Huge and variable diversity of episymbiotic CPR bacteria and DPANN archaea in groundwater ecosystems.</title>
        <authorList>
            <person name="He C.Y."/>
            <person name="Keren R."/>
            <person name="Whittaker M."/>
            <person name="Farag I.F."/>
            <person name="Doudna J."/>
            <person name="Cate J.H.D."/>
            <person name="Banfield J.F."/>
        </authorList>
    </citation>
    <scope>NUCLEOTIDE SEQUENCE</scope>
    <source>
        <strain evidence="7">NC_groundwater_1664_Pr3_B-0.1um_52_9</strain>
    </source>
</reference>